<evidence type="ECO:0000313" key="11">
    <source>
        <dbReference type="Proteomes" id="UP000033841"/>
    </source>
</evidence>
<dbReference type="AlphaFoldDB" id="A0A0G0LVE2"/>
<proteinExistence type="inferred from homology"/>
<protein>
    <recommendedName>
        <fullName evidence="8">7-cyano-7-deazaguanine synthase</fullName>
        <ecNumber evidence="8">6.3.4.20</ecNumber>
    </recommendedName>
</protein>
<dbReference type="InterPro" id="IPR014729">
    <property type="entry name" value="Rossmann-like_a/b/a_fold"/>
</dbReference>
<dbReference type="PANTHER" id="PTHR42914:SF1">
    <property type="entry name" value="7-CYANO-7-DEAZAGUANINE SYNTHASE"/>
    <property type="match status" value="1"/>
</dbReference>
<keyword evidence="6" id="KW-0067">ATP-binding</keyword>
<evidence type="ECO:0000313" key="10">
    <source>
        <dbReference type="EMBL" id="KKQ91975.1"/>
    </source>
</evidence>
<comment type="similarity">
    <text evidence="7">Belongs to the QueC family.</text>
</comment>
<evidence type="ECO:0000256" key="8">
    <source>
        <dbReference type="ARBA" id="ARBA00039149"/>
    </source>
</evidence>
<name>A0A0G0LVE2_9BACT</name>
<evidence type="ECO:0000256" key="6">
    <source>
        <dbReference type="ARBA" id="ARBA00022840"/>
    </source>
</evidence>
<comment type="catalytic activity">
    <reaction evidence="9">
        <text>7-carboxy-7-carbaguanine + NH4(+) + 2 ATP = 7-cyano-7-carbaguanine + 2 AMP + 2 diphosphate + 2 H(+)</text>
        <dbReference type="Rhea" id="RHEA:27982"/>
        <dbReference type="ChEBI" id="CHEBI:15378"/>
        <dbReference type="ChEBI" id="CHEBI:28938"/>
        <dbReference type="ChEBI" id="CHEBI:30616"/>
        <dbReference type="ChEBI" id="CHEBI:33019"/>
        <dbReference type="ChEBI" id="CHEBI:45075"/>
        <dbReference type="ChEBI" id="CHEBI:61036"/>
        <dbReference type="ChEBI" id="CHEBI:456215"/>
        <dbReference type="EC" id="6.3.4.20"/>
    </reaction>
</comment>
<evidence type="ECO:0000256" key="7">
    <source>
        <dbReference type="ARBA" id="ARBA00037993"/>
    </source>
</evidence>
<evidence type="ECO:0000256" key="3">
    <source>
        <dbReference type="ARBA" id="ARBA00022723"/>
    </source>
</evidence>
<dbReference type="CDD" id="cd01995">
    <property type="entry name" value="QueC-like"/>
    <property type="match status" value="1"/>
</dbReference>
<gene>
    <name evidence="10" type="ORF">UT14_C0007G0017</name>
</gene>
<dbReference type="PIRSF" id="PIRSF006293">
    <property type="entry name" value="ExsB"/>
    <property type="match status" value="1"/>
</dbReference>
<dbReference type="Gene3D" id="3.40.50.620">
    <property type="entry name" value="HUPs"/>
    <property type="match status" value="1"/>
</dbReference>
<keyword evidence="3" id="KW-0479">Metal-binding</keyword>
<evidence type="ECO:0000256" key="2">
    <source>
        <dbReference type="ARBA" id="ARBA00022598"/>
    </source>
</evidence>
<organism evidence="10 11">
    <name type="scientific">Candidatus Shapirobacteria bacterium GW2011_GWE1_38_92</name>
    <dbReference type="NCBI Taxonomy" id="1618489"/>
    <lineage>
        <taxon>Bacteria</taxon>
        <taxon>Candidatus Shapironibacteriota</taxon>
    </lineage>
</organism>
<dbReference type="InterPro" id="IPR018317">
    <property type="entry name" value="QueC"/>
</dbReference>
<keyword evidence="4" id="KW-0547">Nucleotide-binding</keyword>
<evidence type="ECO:0000256" key="1">
    <source>
        <dbReference type="ARBA" id="ARBA00005061"/>
    </source>
</evidence>
<dbReference type="GO" id="GO:0046872">
    <property type="term" value="F:metal ion binding"/>
    <property type="evidence" value="ECO:0007669"/>
    <property type="project" value="UniProtKB-KW"/>
</dbReference>
<evidence type="ECO:0000256" key="4">
    <source>
        <dbReference type="ARBA" id="ARBA00022741"/>
    </source>
</evidence>
<comment type="caution">
    <text evidence="10">The sequence shown here is derived from an EMBL/GenBank/DDBJ whole genome shotgun (WGS) entry which is preliminary data.</text>
</comment>
<dbReference type="EC" id="6.3.4.20" evidence="8"/>
<dbReference type="Proteomes" id="UP000033841">
    <property type="component" value="Unassembled WGS sequence"/>
</dbReference>
<keyword evidence="2" id="KW-0436">Ligase</keyword>
<sequence>MKNKKAICLISGGLDSAVASAITINEGYEPIFLFLRYGQKTLEKEEWCLDKLTKYWKVKQVYKVDLPWIKEFGGSALLDKNIPLDEINFRLEYVPFRNSIFLAVATALAEVEKADIIVVGSTGGDHICPDNRPEFIKAFQKIISMGTMLKKDIKIFHPLTKTDKTGAVKIGEKLKVPFELTWSCHNKIDFACGHCSNCLSRIEAFNLNVFRDPIEYEK</sequence>
<dbReference type="PANTHER" id="PTHR42914">
    <property type="entry name" value="7-CYANO-7-DEAZAGUANINE SYNTHASE"/>
    <property type="match status" value="1"/>
</dbReference>
<dbReference type="SUPFAM" id="SSF52402">
    <property type="entry name" value="Adenine nucleotide alpha hydrolases-like"/>
    <property type="match status" value="1"/>
</dbReference>
<accession>A0A0G0LVE2</accession>
<dbReference type="GO" id="GO:0005524">
    <property type="term" value="F:ATP binding"/>
    <property type="evidence" value="ECO:0007669"/>
    <property type="project" value="UniProtKB-KW"/>
</dbReference>
<evidence type="ECO:0000256" key="5">
    <source>
        <dbReference type="ARBA" id="ARBA00022833"/>
    </source>
</evidence>
<dbReference type="EMBL" id="LBVR01000007">
    <property type="protein sequence ID" value="KKQ91975.1"/>
    <property type="molecule type" value="Genomic_DNA"/>
</dbReference>
<keyword evidence="5" id="KW-0862">Zinc</keyword>
<evidence type="ECO:0000256" key="9">
    <source>
        <dbReference type="ARBA" id="ARBA00047890"/>
    </source>
</evidence>
<reference evidence="10 11" key="1">
    <citation type="journal article" date="2015" name="Nature">
        <title>rRNA introns, odd ribosomes, and small enigmatic genomes across a large radiation of phyla.</title>
        <authorList>
            <person name="Brown C.T."/>
            <person name="Hug L.A."/>
            <person name="Thomas B.C."/>
            <person name="Sharon I."/>
            <person name="Castelle C.J."/>
            <person name="Singh A."/>
            <person name="Wilkins M.J."/>
            <person name="Williams K.H."/>
            <person name="Banfield J.F."/>
        </authorList>
    </citation>
    <scope>NUCLEOTIDE SEQUENCE [LARGE SCALE GENOMIC DNA]</scope>
</reference>
<dbReference type="GO" id="GO:0016874">
    <property type="term" value="F:ligase activity"/>
    <property type="evidence" value="ECO:0007669"/>
    <property type="project" value="UniProtKB-KW"/>
</dbReference>
<comment type="pathway">
    <text evidence="1">Purine metabolism; 7-cyano-7-deazaguanine biosynthesis.</text>
</comment>
<dbReference type="Pfam" id="PF06508">
    <property type="entry name" value="QueC"/>
    <property type="match status" value="1"/>
</dbReference>